<feature type="chain" id="PRO_5023865880" description="Alpha/Beta hydrolase protein" evidence="8">
    <location>
        <begin position="31"/>
        <end position="422"/>
    </location>
</feature>
<evidence type="ECO:0000256" key="1">
    <source>
        <dbReference type="ARBA" id="ARBA00004173"/>
    </source>
</evidence>
<dbReference type="Proteomes" id="UP000326924">
    <property type="component" value="Unassembled WGS sequence"/>
</dbReference>
<name>A0A5J5EKX7_9PEZI</name>
<dbReference type="InParanoid" id="A0A5J5EKX7"/>
<sequence length="422" mass="47442">MTSSTSMDYVLFVLFCVIIVFQLSQRRTSATSHDSGSTNLAGNPQSAATGPRSASLHSSASKSKKCFRVSNIPASWDASHLRTWLQQLDERWEPSTCIISLYPSCYNTHQTALVNMDNYPQCFKDIKPDEDKVLEAPEGAMLSVDYHFHDLTPLNIPDPDITADVIAVAGHAFGSWRNHNSQQMWLQDFLPFDVRGVRVMTYGYDTNLASTIDNSSILDLRRAFVQQLENARCFPAAKHRPIIFIGHSLGGILILQALIQASNTPQHKHLLDATRAFFLFGTPHQGLRTKELEAMVDDLSGGVETARLKLLAQLKEGSEYLETQQESLATIWNERKVFSFYETRSTPTVQKSSQGHYERTGDMAEMVKKVSAQLFLSNEQRIPIHQNHTELVKFAHKGDTTYLTLLKHLRSCLDEINIHGGM</sequence>
<evidence type="ECO:0000313" key="9">
    <source>
        <dbReference type="EMBL" id="KAA8896070.1"/>
    </source>
</evidence>
<dbReference type="GO" id="GO:0005783">
    <property type="term" value="C:endoplasmic reticulum"/>
    <property type="evidence" value="ECO:0007669"/>
    <property type="project" value="UniProtKB-SubCell"/>
</dbReference>
<comment type="caution">
    <text evidence="9">The sequence shown here is derived from an EMBL/GenBank/DDBJ whole genome shotgun (WGS) entry which is preliminary data.</text>
</comment>
<comment type="subcellular location">
    <subcellularLocation>
        <location evidence="2">Endoplasmic reticulum</location>
    </subcellularLocation>
    <subcellularLocation>
        <location evidence="3">Membrane</location>
    </subcellularLocation>
    <subcellularLocation>
        <location evidence="1">Mitochondrion</location>
    </subcellularLocation>
</comment>
<accession>A0A5J5EKX7</accession>
<evidence type="ECO:0000256" key="6">
    <source>
        <dbReference type="ARBA" id="ARBA00023136"/>
    </source>
</evidence>
<protein>
    <recommendedName>
        <fullName evidence="11">Alpha/Beta hydrolase protein</fullName>
    </recommendedName>
</protein>
<evidence type="ECO:0000256" key="2">
    <source>
        <dbReference type="ARBA" id="ARBA00004240"/>
    </source>
</evidence>
<proteinExistence type="predicted"/>
<feature type="region of interest" description="Disordered" evidence="7">
    <location>
        <begin position="30"/>
        <end position="59"/>
    </location>
</feature>
<gene>
    <name evidence="9" type="ORF">FN846DRAFT_801292</name>
</gene>
<dbReference type="GO" id="GO:0005739">
    <property type="term" value="C:mitochondrion"/>
    <property type="evidence" value="ECO:0007669"/>
    <property type="project" value="UniProtKB-SubCell"/>
</dbReference>
<keyword evidence="10" id="KW-1185">Reference proteome</keyword>
<feature type="compositionally biased region" description="Polar residues" evidence="7">
    <location>
        <begin position="30"/>
        <end position="48"/>
    </location>
</feature>
<evidence type="ECO:0000256" key="4">
    <source>
        <dbReference type="ARBA" id="ARBA00022824"/>
    </source>
</evidence>
<keyword evidence="8" id="KW-0732">Signal</keyword>
<keyword evidence="5" id="KW-0496">Mitochondrion</keyword>
<dbReference type="AlphaFoldDB" id="A0A5J5EKX7"/>
<reference evidence="9 10" key="1">
    <citation type="submission" date="2019-09" db="EMBL/GenBank/DDBJ databases">
        <title>Draft genome of the ectomycorrhizal ascomycete Sphaerosporella brunnea.</title>
        <authorList>
            <consortium name="DOE Joint Genome Institute"/>
            <person name="Benucci G.M."/>
            <person name="Marozzi G."/>
            <person name="Antonielli L."/>
            <person name="Sanchez S."/>
            <person name="Marco P."/>
            <person name="Wang X."/>
            <person name="Falini L.B."/>
            <person name="Barry K."/>
            <person name="Haridas S."/>
            <person name="Lipzen A."/>
            <person name="Labutti K."/>
            <person name="Grigoriev I.V."/>
            <person name="Murat C."/>
            <person name="Martin F."/>
            <person name="Albertini E."/>
            <person name="Donnini D."/>
            <person name="Bonito G."/>
        </authorList>
    </citation>
    <scope>NUCLEOTIDE SEQUENCE [LARGE SCALE GENOMIC DNA]</scope>
    <source>
        <strain evidence="9 10">Sb_GMNB300</strain>
    </source>
</reference>
<dbReference type="EMBL" id="VXIS01000229">
    <property type="protein sequence ID" value="KAA8896070.1"/>
    <property type="molecule type" value="Genomic_DNA"/>
</dbReference>
<dbReference type="GO" id="GO:0016020">
    <property type="term" value="C:membrane"/>
    <property type="evidence" value="ECO:0007669"/>
    <property type="project" value="UniProtKB-SubCell"/>
</dbReference>
<evidence type="ECO:0000256" key="7">
    <source>
        <dbReference type="SAM" id="MobiDB-lite"/>
    </source>
</evidence>
<dbReference type="InterPro" id="IPR029058">
    <property type="entry name" value="AB_hydrolase_fold"/>
</dbReference>
<evidence type="ECO:0000313" key="10">
    <source>
        <dbReference type="Proteomes" id="UP000326924"/>
    </source>
</evidence>
<keyword evidence="6" id="KW-0472">Membrane</keyword>
<dbReference type="OrthoDB" id="1658288at2759"/>
<dbReference type="PANTHER" id="PTHR48182">
    <property type="entry name" value="PROTEIN SERAC1"/>
    <property type="match status" value="1"/>
</dbReference>
<evidence type="ECO:0000256" key="3">
    <source>
        <dbReference type="ARBA" id="ARBA00004370"/>
    </source>
</evidence>
<dbReference type="SUPFAM" id="SSF53474">
    <property type="entry name" value="alpha/beta-Hydrolases"/>
    <property type="match status" value="1"/>
</dbReference>
<evidence type="ECO:0000256" key="5">
    <source>
        <dbReference type="ARBA" id="ARBA00023128"/>
    </source>
</evidence>
<organism evidence="9 10">
    <name type="scientific">Sphaerosporella brunnea</name>
    <dbReference type="NCBI Taxonomy" id="1250544"/>
    <lineage>
        <taxon>Eukaryota</taxon>
        <taxon>Fungi</taxon>
        <taxon>Dikarya</taxon>
        <taxon>Ascomycota</taxon>
        <taxon>Pezizomycotina</taxon>
        <taxon>Pezizomycetes</taxon>
        <taxon>Pezizales</taxon>
        <taxon>Pyronemataceae</taxon>
        <taxon>Sphaerosporella</taxon>
    </lineage>
</organism>
<evidence type="ECO:0000256" key="8">
    <source>
        <dbReference type="SAM" id="SignalP"/>
    </source>
</evidence>
<keyword evidence="4" id="KW-0256">Endoplasmic reticulum</keyword>
<feature type="signal peptide" evidence="8">
    <location>
        <begin position="1"/>
        <end position="30"/>
    </location>
</feature>
<dbReference type="PANTHER" id="PTHR48182:SF2">
    <property type="entry name" value="PROTEIN SERAC1"/>
    <property type="match status" value="1"/>
</dbReference>
<dbReference type="InterPro" id="IPR052374">
    <property type="entry name" value="SERAC1"/>
</dbReference>
<dbReference type="Gene3D" id="3.40.50.1820">
    <property type="entry name" value="alpha/beta hydrolase"/>
    <property type="match status" value="1"/>
</dbReference>
<evidence type="ECO:0008006" key="11">
    <source>
        <dbReference type="Google" id="ProtNLM"/>
    </source>
</evidence>